<proteinExistence type="predicted"/>
<protein>
    <submittedName>
        <fullName evidence="2">Uncharacterized protein</fullName>
    </submittedName>
</protein>
<gene>
    <name evidence="2" type="ORF">PAXRUDRAFT_147782</name>
</gene>
<dbReference type="AlphaFoldDB" id="A0A0D0DTX3"/>
<dbReference type="Proteomes" id="UP000054538">
    <property type="component" value="Unassembled WGS sequence"/>
</dbReference>
<evidence type="ECO:0000313" key="2">
    <source>
        <dbReference type="EMBL" id="KIK92231.1"/>
    </source>
</evidence>
<dbReference type="InParanoid" id="A0A0D0DTX3"/>
<dbReference type="EMBL" id="KN825301">
    <property type="protein sequence ID" value="KIK92231.1"/>
    <property type="molecule type" value="Genomic_DNA"/>
</dbReference>
<evidence type="ECO:0000313" key="3">
    <source>
        <dbReference type="Proteomes" id="UP000054538"/>
    </source>
</evidence>
<sequence>MPAEKCKPRTTTAPYNRQPRKPKPKDTPSTSALGVASAPQQNLTLSDWLTVFACIDTHPLTSQADVVTHFKTQKSGASIFTQPMLCQKLKEHPQLEKCVNENPFSLIIKMAMDCYMTRCREGPVLMGNAHGGERGTS</sequence>
<name>A0A0D0DTX3_9AGAM</name>
<organism evidence="2 3">
    <name type="scientific">Paxillus rubicundulus Ve08.2h10</name>
    <dbReference type="NCBI Taxonomy" id="930991"/>
    <lineage>
        <taxon>Eukaryota</taxon>
        <taxon>Fungi</taxon>
        <taxon>Dikarya</taxon>
        <taxon>Basidiomycota</taxon>
        <taxon>Agaricomycotina</taxon>
        <taxon>Agaricomycetes</taxon>
        <taxon>Agaricomycetidae</taxon>
        <taxon>Boletales</taxon>
        <taxon>Paxilineae</taxon>
        <taxon>Paxillaceae</taxon>
        <taxon>Paxillus</taxon>
    </lineage>
</organism>
<feature type="region of interest" description="Disordered" evidence="1">
    <location>
        <begin position="1"/>
        <end position="35"/>
    </location>
</feature>
<evidence type="ECO:0000256" key="1">
    <source>
        <dbReference type="SAM" id="MobiDB-lite"/>
    </source>
</evidence>
<dbReference type="OrthoDB" id="162969at2759"/>
<reference evidence="2 3" key="1">
    <citation type="submission" date="2014-04" db="EMBL/GenBank/DDBJ databases">
        <authorList>
            <consortium name="DOE Joint Genome Institute"/>
            <person name="Kuo A."/>
            <person name="Kohler A."/>
            <person name="Jargeat P."/>
            <person name="Nagy L.G."/>
            <person name="Floudas D."/>
            <person name="Copeland A."/>
            <person name="Barry K.W."/>
            <person name="Cichocki N."/>
            <person name="Veneault-Fourrey C."/>
            <person name="LaButti K."/>
            <person name="Lindquist E.A."/>
            <person name="Lipzen A."/>
            <person name="Lundell T."/>
            <person name="Morin E."/>
            <person name="Murat C."/>
            <person name="Sun H."/>
            <person name="Tunlid A."/>
            <person name="Henrissat B."/>
            <person name="Grigoriev I.V."/>
            <person name="Hibbett D.S."/>
            <person name="Martin F."/>
            <person name="Nordberg H.P."/>
            <person name="Cantor M.N."/>
            <person name="Hua S.X."/>
        </authorList>
    </citation>
    <scope>NUCLEOTIDE SEQUENCE [LARGE SCALE GENOMIC DNA]</scope>
    <source>
        <strain evidence="2 3">Ve08.2h10</strain>
    </source>
</reference>
<dbReference type="HOGENOM" id="CLU_018294_8_1_1"/>
<accession>A0A0D0DTX3</accession>
<keyword evidence="3" id="KW-1185">Reference proteome</keyword>
<reference evidence="3" key="2">
    <citation type="submission" date="2015-01" db="EMBL/GenBank/DDBJ databases">
        <title>Evolutionary Origins and Diversification of the Mycorrhizal Mutualists.</title>
        <authorList>
            <consortium name="DOE Joint Genome Institute"/>
            <consortium name="Mycorrhizal Genomics Consortium"/>
            <person name="Kohler A."/>
            <person name="Kuo A."/>
            <person name="Nagy L.G."/>
            <person name="Floudas D."/>
            <person name="Copeland A."/>
            <person name="Barry K.W."/>
            <person name="Cichocki N."/>
            <person name="Veneault-Fourrey C."/>
            <person name="LaButti K."/>
            <person name="Lindquist E.A."/>
            <person name="Lipzen A."/>
            <person name="Lundell T."/>
            <person name="Morin E."/>
            <person name="Murat C."/>
            <person name="Riley R."/>
            <person name="Ohm R."/>
            <person name="Sun H."/>
            <person name="Tunlid A."/>
            <person name="Henrissat B."/>
            <person name="Grigoriev I.V."/>
            <person name="Hibbett D.S."/>
            <person name="Martin F."/>
        </authorList>
    </citation>
    <scope>NUCLEOTIDE SEQUENCE [LARGE SCALE GENOMIC DNA]</scope>
    <source>
        <strain evidence="3">Ve08.2h10</strain>
    </source>
</reference>